<feature type="transmembrane region" description="Helical" evidence="9">
    <location>
        <begin position="150"/>
        <end position="172"/>
    </location>
</feature>
<evidence type="ECO:0000256" key="8">
    <source>
        <dbReference type="RuleBase" id="RU000688"/>
    </source>
</evidence>
<evidence type="ECO:0000256" key="4">
    <source>
        <dbReference type="ARBA" id="ARBA00023040"/>
    </source>
</evidence>
<feature type="transmembrane region" description="Helical" evidence="9">
    <location>
        <begin position="192"/>
        <end position="217"/>
    </location>
</feature>
<keyword evidence="5 9" id="KW-0472">Membrane</keyword>
<keyword evidence="2 8" id="KW-0812">Transmembrane</keyword>
<evidence type="ECO:0000259" key="10">
    <source>
        <dbReference type="PROSITE" id="PS50262"/>
    </source>
</evidence>
<sequence>MSSSTISTTLPSSDNNSTSLNPMTTGVKIAAYLVVLIFSLIGNSLLVAIVYKNANKRMRTPSNYFIVNMALADILVVAYAVPQNIVLTVYNFRWLVGGVAGQILCRFSFFVTQLPILVSTGSLLIVALDRYFLVFYPMKRIITIQIARRIIITVWSFTAVFTAPLFALIAVVEVSPGIRHCTIEFKKLGLAVSYFLFCYTTIIAIPLVIIIALYVAIGFKISRAAPPGNQLPSTQERRERITHKVLAMLIAIVTALILLRLPLVIGLILCFSRFHYLCGKIDLMFITWFLTLTNSTLNPWIYFIFNDKFRHGARLILEKFFPCCFKGVNGVEAIQNSTHQMVGLPGEHSETVHQR</sequence>
<name>A0AAU9VRM2_9CNID</name>
<evidence type="ECO:0000256" key="2">
    <source>
        <dbReference type="ARBA" id="ARBA00022692"/>
    </source>
</evidence>
<dbReference type="Gene3D" id="1.20.1070.10">
    <property type="entry name" value="Rhodopsin 7-helix transmembrane proteins"/>
    <property type="match status" value="1"/>
</dbReference>
<protein>
    <recommendedName>
        <fullName evidence="10">G-protein coupled receptors family 1 profile domain-containing protein</fullName>
    </recommendedName>
</protein>
<dbReference type="PANTHER" id="PTHR45695:SF9">
    <property type="entry name" value="LEUCOKININ RECEPTOR"/>
    <property type="match status" value="1"/>
</dbReference>
<proteinExistence type="inferred from homology"/>
<evidence type="ECO:0000256" key="1">
    <source>
        <dbReference type="ARBA" id="ARBA00004141"/>
    </source>
</evidence>
<evidence type="ECO:0000256" key="6">
    <source>
        <dbReference type="ARBA" id="ARBA00023170"/>
    </source>
</evidence>
<dbReference type="PANTHER" id="PTHR45695">
    <property type="entry name" value="LEUCOKININ RECEPTOR-RELATED"/>
    <property type="match status" value="1"/>
</dbReference>
<reference evidence="11 12" key="1">
    <citation type="submission" date="2022-05" db="EMBL/GenBank/DDBJ databases">
        <authorList>
            <consortium name="Genoscope - CEA"/>
            <person name="William W."/>
        </authorList>
    </citation>
    <scope>NUCLEOTIDE SEQUENCE [LARGE SCALE GENOMIC DNA]</scope>
</reference>
<feature type="transmembrane region" description="Helical" evidence="9">
    <location>
        <begin position="286"/>
        <end position="305"/>
    </location>
</feature>
<evidence type="ECO:0000313" key="12">
    <source>
        <dbReference type="Proteomes" id="UP001159428"/>
    </source>
</evidence>
<dbReference type="SMART" id="SM01381">
    <property type="entry name" value="7TM_GPCR_Srsx"/>
    <property type="match status" value="1"/>
</dbReference>
<dbReference type="AlphaFoldDB" id="A0AAU9VRM2"/>
<dbReference type="EMBL" id="CALNXJ010000003">
    <property type="protein sequence ID" value="CAH3035329.1"/>
    <property type="molecule type" value="Genomic_DNA"/>
</dbReference>
<evidence type="ECO:0000256" key="5">
    <source>
        <dbReference type="ARBA" id="ARBA00023136"/>
    </source>
</evidence>
<keyword evidence="12" id="KW-1185">Reference proteome</keyword>
<feature type="transmembrane region" description="Helical" evidence="9">
    <location>
        <begin position="29"/>
        <end position="51"/>
    </location>
</feature>
<keyword evidence="6 8" id="KW-0675">Receptor</keyword>
<dbReference type="InterPro" id="IPR000276">
    <property type="entry name" value="GPCR_Rhodpsn"/>
</dbReference>
<feature type="transmembrane region" description="Helical" evidence="9">
    <location>
        <begin position="63"/>
        <end position="81"/>
    </location>
</feature>
<dbReference type="SUPFAM" id="SSF81321">
    <property type="entry name" value="Family A G protein-coupled receptor-like"/>
    <property type="match status" value="1"/>
</dbReference>
<accession>A0AAU9VRM2</accession>
<dbReference type="PROSITE" id="PS50262">
    <property type="entry name" value="G_PROTEIN_RECEP_F1_2"/>
    <property type="match status" value="1"/>
</dbReference>
<evidence type="ECO:0000256" key="9">
    <source>
        <dbReference type="SAM" id="Phobius"/>
    </source>
</evidence>
<dbReference type="GO" id="GO:0004930">
    <property type="term" value="F:G protein-coupled receptor activity"/>
    <property type="evidence" value="ECO:0007669"/>
    <property type="project" value="UniProtKB-KW"/>
</dbReference>
<dbReference type="GO" id="GO:0005886">
    <property type="term" value="C:plasma membrane"/>
    <property type="evidence" value="ECO:0007669"/>
    <property type="project" value="TreeGrafter"/>
</dbReference>
<comment type="similarity">
    <text evidence="8">Belongs to the G-protein coupled receptor 1 family.</text>
</comment>
<feature type="domain" description="G-protein coupled receptors family 1 profile" evidence="10">
    <location>
        <begin position="42"/>
        <end position="302"/>
    </location>
</feature>
<dbReference type="PRINTS" id="PR00237">
    <property type="entry name" value="GPCRRHODOPSN"/>
</dbReference>
<keyword evidence="4 8" id="KW-0297">G-protein coupled receptor</keyword>
<feature type="transmembrane region" description="Helical" evidence="9">
    <location>
        <begin position="245"/>
        <end position="274"/>
    </location>
</feature>
<organism evidence="11 12">
    <name type="scientific">Pocillopora meandrina</name>
    <dbReference type="NCBI Taxonomy" id="46732"/>
    <lineage>
        <taxon>Eukaryota</taxon>
        <taxon>Metazoa</taxon>
        <taxon>Cnidaria</taxon>
        <taxon>Anthozoa</taxon>
        <taxon>Hexacorallia</taxon>
        <taxon>Scleractinia</taxon>
        <taxon>Astrocoeniina</taxon>
        <taxon>Pocilloporidae</taxon>
        <taxon>Pocillopora</taxon>
    </lineage>
</organism>
<dbReference type="PROSITE" id="PS00237">
    <property type="entry name" value="G_PROTEIN_RECEP_F1_1"/>
    <property type="match status" value="1"/>
</dbReference>
<dbReference type="Pfam" id="PF00001">
    <property type="entry name" value="7tm_1"/>
    <property type="match status" value="1"/>
</dbReference>
<evidence type="ECO:0000313" key="11">
    <source>
        <dbReference type="EMBL" id="CAH3035329.1"/>
    </source>
</evidence>
<keyword evidence="7 8" id="KW-0807">Transducer</keyword>
<dbReference type="CDD" id="cd00637">
    <property type="entry name" value="7tm_classA_rhodopsin-like"/>
    <property type="match status" value="1"/>
</dbReference>
<comment type="caution">
    <text evidence="11">The sequence shown here is derived from an EMBL/GenBank/DDBJ whole genome shotgun (WGS) entry which is preliminary data.</text>
</comment>
<keyword evidence="3 9" id="KW-1133">Transmembrane helix</keyword>
<dbReference type="FunFam" id="1.20.1070.10:FF:000291">
    <property type="entry name" value="Predicted protein"/>
    <property type="match status" value="1"/>
</dbReference>
<dbReference type="InterPro" id="IPR017452">
    <property type="entry name" value="GPCR_Rhodpsn_7TM"/>
</dbReference>
<evidence type="ECO:0000256" key="7">
    <source>
        <dbReference type="ARBA" id="ARBA00023224"/>
    </source>
</evidence>
<dbReference type="Proteomes" id="UP001159428">
    <property type="component" value="Unassembled WGS sequence"/>
</dbReference>
<gene>
    <name evidence="11" type="ORF">PMEA_00017218</name>
</gene>
<evidence type="ECO:0000256" key="3">
    <source>
        <dbReference type="ARBA" id="ARBA00022989"/>
    </source>
</evidence>
<comment type="subcellular location">
    <subcellularLocation>
        <location evidence="1">Membrane</location>
        <topology evidence="1">Multi-pass membrane protein</topology>
    </subcellularLocation>
</comment>
<feature type="transmembrane region" description="Helical" evidence="9">
    <location>
        <begin position="116"/>
        <end position="138"/>
    </location>
</feature>